<comment type="similarity">
    <text evidence="1">Belongs to the ParB family.</text>
</comment>
<dbReference type="SUPFAM" id="SSF110849">
    <property type="entry name" value="ParB/Sulfiredoxin"/>
    <property type="match status" value="1"/>
</dbReference>
<dbReference type="STRING" id="371042.NG99_24005"/>
<dbReference type="AlphaFoldDB" id="A0A0A3YKG0"/>
<dbReference type="eggNOG" id="COG1475">
    <property type="taxonomic scope" value="Bacteria"/>
</dbReference>
<dbReference type="Proteomes" id="UP000030351">
    <property type="component" value="Unassembled WGS sequence"/>
</dbReference>
<proteinExistence type="inferred from homology"/>
<accession>A0A0A3YKG0</accession>
<dbReference type="Pfam" id="PF02195">
    <property type="entry name" value="ParB_N"/>
    <property type="match status" value="1"/>
</dbReference>
<dbReference type="SMART" id="SM00470">
    <property type="entry name" value="ParB"/>
    <property type="match status" value="1"/>
</dbReference>
<evidence type="ECO:0000259" key="4">
    <source>
        <dbReference type="SMART" id="SM00470"/>
    </source>
</evidence>
<gene>
    <name evidence="5" type="ORF">NG99_24005</name>
</gene>
<feature type="domain" description="ParB-like N-terminal" evidence="4">
    <location>
        <begin position="37"/>
        <end position="133"/>
    </location>
</feature>
<protein>
    <recommendedName>
        <fullName evidence="2">Uncharacterized protein YubM</fullName>
    </recommendedName>
</protein>
<dbReference type="PANTHER" id="PTHR33375:SF7">
    <property type="entry name" value="CHROMOSOME 2-PARTITIONING PROTEIN PARB-RELATED"/>
    <property type="match status" value="1"/>
</dbReference>
<evidence type="ECO:0000256" key="3">
    <source>
        <dbReference type="SAM" id="MobiDB-lite"/>
    </source>
</evidence>
<dbReference type="SUPFAM" id="SSF109709">
    <property type="entry name" value="KorB DNA-binding domain-like"/>
    <property type="match status" value="1"/>
</dbReference>
<comment type="caution">
    <text evidence="5">The sequence shown here is derived from an EMBL/GenBank/DDBJ whole genome shotgun (WGS) entry which is preliminary data.</text>
</comment>
<evidence type="ECO:0000256" key="2">
    <source>
        <dbReference type="ARBA" id="ARBA00074268"/>
    </source>
</evidence>
<dbReference type="Pfam" id="PF17762">
    <property type="entry name" value="HTH_ParB"/>
    <property type="match status" value="1"/>
</dbReference>
<reference evidence="5 6" key="1">
    <citation type="submission" date="2014-10" db="EMBL/GenBank/DDBJ databases">
        <title>Genome sequence of Erwinia typographi M043b.</title>
        <authorList>
            <person name="Chan K.-G."/>
            <person name="Tan W.-S."/>
        </authorList>
    </citation>
    <scope>NUCLEOTIDE SEQUENCE [LARGE SCALE GENOMIC DNA]</scope>
    <source>
        <strain evidence="5 6">M043b</strain>
    </source>
</reference>
<evidence type="ECO:0000256" key="1">
    <source>
        <dbReference type="ARBA" id="ARBA00006295"/>
    </source>
</evidence>
<dbReference type="InterPro" id="IPR003115">
    <property type="entry name" value="ParB_N"/>
</dbReference>
<dbReference type="GO" id="GO:0005694">
    <property type="term" value="C:chromosome"/>
    <property type="evidence" value="ECO:0007669"/>
    <property type="project" value="TreeGrafter"/>
</dbReference>
<dbReference type="Gene3D" id="3.90.1530.30">
    <property type="match status" value="1"/>
</dbReference>
<dbReference type="CDD" id="cd16406">
    <property type="entry name" value="ParB_N_like"/>
    <property type="match status" value="1"/>
</dbReference>
<dbReference type="FunFam" id="3.90.1530.30:FF:000003">
    <property type="entry name" value="Putative ParB-like nuclease domain"/>
    <property type="match status" value="1"/>
</dbReference>
<dbReference type="InterPro" id="IPR041468">
    <property type="entry name" value="HTH_ParB/Spo0J"/>
</dbReference>
<name>A0A0A3YKG0_9GAMM</name>
<dbReference type="RefSeq" id="WP_034898610.1">
    <property type="nucleotide sequence ID" value="NZ_JRUQ01000078.1"/>
</dbReference>
<feature type="region of interest" description="Disordered" evidence="3">
    <location>
        <begin position="637"/>
        <end position="669"/>
    </location>
</feature>
<dbReference type="PANTHER" id="PTHR33375">
    <property type="entry name" value="CHROMOSOME-PARTITIONING PROTEIN PARB-RELATED"/>
    <property type="match status" value="1"/>
</dbReference>
<dbReference type="InterPro" id="IPR050336">
    <property type="entry name" value="Chromosome_partition/occlusion"/>
</dbReference>
<dbReference type="GO" id="GO:0007059">
    <property type="term" value="P:chromosome segregation"/>
    <property type="evidence" value="ECO:0007669"/>
    <property type="project" value="TreeGrafter"/>
</dbReference>
<feature type="compositionally biased region" description="Low complexity" evidence="3">
    <location>
        <begin position="660"/>
        <end position="669"/>
    </location>
</feature>
<dbReference type="InterPro" id="IPR036086">
    <property type="entry name" value="ParB/Sulfiredoxin_sf"/>
</dbReference>
<feature type="compositionally biased region" description="Acidic residues" evidence="3">
    <location>
        <begin position="649"/>
        <end position="659"/>
    </location>
</feature>
<dbReference type="Gene3D" id="1.10.10.2830">
    <property type="match status" value="1"/>
</dbReference>
<sequence>MSVTDVKAKAPQKASSKKITKAQEKALKTALEAAAIEYVPLSALVKSPLNVRTIPYSVDSVRGLADSIEALGLLQNLIVHTLADGQSGVAAGGRRLTALNLLAQEDRLAADHTVMVKRVSDDIAALASIAENEQRAAMHPTEQIAGFRTLAEQGKTPSQIGDALGFGSRHVQRMLKLANLAPSLMEKLAQDELTVEQCQALCLEDDPARQVEVFESVKASWSNAPAHLIKRAITETEMRTDNTRFRFIGREAYEAAGGYVREDLFSHDEGDGTADSVLVERLVQEKLERIALDIQQREGWAWSRGRAARIWYHGEDGKEFVQPVEPDTVYTPEQQQRLDALREQYDTYDSVCDESDAIEADILAIQEAAEASAWTDDMKSGAGVMVSLYEGQVYVQRGVRLKADMPEETESGSVTVPFTSRQPDAAEGISVPLLTKMTSERTLAVQAALMQQPEKAVALMVWRMCTCVFSGCLTTTHPFRISLTVSHGSLTENAPSGKDGAAFDILMTERARLKALLPEGWEKDFTTFFALDGGVLMSLMAFCTACSVDGVQTRDMGHTSRSTLDTVEAAIGFHLRDWWQPTKDNYFGSLKHPQIVAALKEAGLTGAAGDAEKMKKGDAAAHAEHFMQHTRWVPAWLKGPEPAGKADADDAVSDTDSTDNDTTNTAHAA</sequence>
<dbReference type="FunFam" id="1.10.10.2830:FF:000001">
    <property type="entry name" value="Chromosome partitioning protein ParB"/>
    <property type="match status" value="1"/>
</dbReference>
<keyword evidence="6" id="KW-1185">Reference proteome</keyword>
<dbReference type="OrthoDB" id="9813122at2"/>
<evidence type="ECO:0000313" key="6">
    <source>
        <dbReference type="Proteomes" id="UP000030351"/>
    </source>
</evidence>
<evidence type="ECO:0000313" key="5">
    <source>
        <dbReference type="EMBL" id="KGT87115.1"/>
    </source>
</evidence>
<organism evidence="5 6">
    <name type="scientific">Erwinia typographi</name>
    <dbReference type="NCBI Taxonomy" id="371042"/>
    <lineage>
        <taxon>Bacteria</taxon>
        <taxon>Pseudomonadati</taxon>
        <taxon>Pseudomonadota</taxon>
        <taxon>Gammaproteobacteria</taxon>
        <taxon>Enterobacterales</taxon>
        <taxon>Erwiniaceae</taxon>
        <taxon>Erwinia</taxon>
    </lineage>
</organism>
<dbReference type="EMBL" id="JRUQ01000078">
    <property type="protein sequence ID" value="KGT87115.1"/>
    <property type="molecule type" value="Genomic_DNA"/>
</dbReference>